<evidence type="ECO:0000313" key="2">
    <source>
        <dbReference type="EnsemblPlants" id="cds.evm.model.04.444"/>
    </source>
</evidence>
<gene>
    <name evidence="2" type="primary">LOC115718021</name>
</gene>
<dbReference type="EnsemblPlants" id="evm.model.04.444">
    <property type="protein sequence ID" value="cds.evm.model.04.444"/>
    <property type="gene ID" value="evm.TU.04.444"/>
</dbReference>
<keyword evidence="3" id="KW-1185">Reference proteome</keyword>
<dbReference type="InterPro" id="IPR045026">
    <property type="entry name" value="LIMYB"/>
</dbReference>
<dbReference type="PANTHER" id="PTHR47584:SF14">
    <property type="entry name" value="L10-INTERACTING MYB DOMAIN-CONTAINING PROTEIN-LIKE"/>
    <property type="match status" value="1"/>
</dbReference>
<reference evidence="2" key="1">
    <citation type="submission" date="2018-11" db="EMBL/GenBank/DDBJ databases">
        <authorList>
            <person name="Grassa J C."/>
        </authorList>
    </citation>
    <scope>NUCLEOTIDE SEQUENCE [LARGE SCALE GENOMIC DNA]</scope>
</reference>
<evidence type="ECO:0000259" key="1">
    <source>
        <dbReference type="Pfam" id="PF12776"/>
    </source>
</evidence>
<dbReference type="Gramene" id="evm.model.04.444">
    <property type="protein sequence ID" value="cds.evm.model.04.444"/>
    <property type="gene ID" value="evm.TU.04.444"/>
</dbReference>
<dbReference type="EMBL" id="UZAU01000359">
    <property type="status" value="NOT_ANNOTATED_CDS"/>
    <property type="molecule type" value="Genomic_DNA"/>
</dbReference>
<dbReference type="PANTHER" id="PTHR47584">
    <property type="match status" value="1"/>
</dbReference>
<evidence type="ECO:0000313" key="3">
    <source>
        <dbReference type="Proteomes" id="UP000596661"/>
    </source>
</evidence>
<accession>A0A803PHG3</accession>
<protein>
    <recommendedName>
        <fullName evidence="1">Myb/SANT-like domain-containing protein</fullName>
    </recommendedName>
</protein>
<sequence length="302" mass="34937">MSMTTENIDDDTCLWGPTIEKIFIDIMVDEVNKGNMTSGQFSSKTWARILEDLQSKSKRKYVMKQVKQKFHRLRIRYREFSELSKQTGFGWSREKDTVTAPEEVWQNYIRAHPRAAQYQKKRCDHFRLLELIFSKSIATGLHHRSAASGPPNTDDERQMENDLDHVDIQDIDDNDSASCIGSRLVDDIFKRSAKNSATTSVERVKRQRSQQMSDAIVAWTEVAKVRAEATLAKAEKYKSKSEVGGSQKDEFSLTKCMQILEGIEGVDDDIYMKAVEKFKDSDWREIFINMSTARKRAWLDRL</sequence>
<dbReference type="InterPro" id="IPR024752">
    <property type="entry name" value="Myb/SANT-like_dom"/>
</dbReference>
<name>A0A803PHG3_CANSA</name>
<proteinExistence type="predicted"/>
<dbReference type="OrthoDB" id="686198at2759"/>
<organism evidence="2 3">
    <name type="scientific">Cannabis sativa</name>
    <name type="common">Hemp</name>
    <name type="synonym">Marijuana</name>
    <dbReference type="NCBI Taxonomy" id="3483"/>
    <lineage>
        <taxon>Eukaryota</taxon>
        <taxon>Viridiplantae</taxon>
        <taxon>Streptophyta</taxon>
        <taxon>Embryophyta</taxon>
        <taxon>Tracheophyta</taxon>
        <taxon>Spermatophyta</taxon>
        <taxon>Magnoliopsida</taxon>
        <taxon>eudicotyledons</taxon>
        <taxon>Gunneridae</taxon>
        <taxon>Pentapetalae</taxon>
        <taxon>rosids</taxon>
        <taxon>fabids</taxon>
        <taxon>Rosales</taxon>
        <taxon>Cannabaceae</taxon>
        <taxon>Cannabis</taxon>
    </lineage>
</organism>
<dbReference type="Pfam" id="PF12776">
    <property type="entry name" value="Myb_DNA-bind_3"/>
    <property type="match status" value="1"/>
</dbReference>
<dbReference type="OMA" id="WREIFIN"/>
<dbReference type="Proteomes" id="UP000596661">
    <property type="component" value="Chromosome 4"/>
</dbReference>
<dbReference type="AlphaFoldDB" id="A0A803PHG3"/>
<reference evidence="2" key="2">
    <citation type="submission" date="2021-03" db="UniProtKB">
        <authorList>
            <consortium name="EnsemblPlants"/>
        </authorList>
    </citation>
    <scope>IDENTIFICATION</scope>
</reference>
<feature type="domain" description="Myb/SANT-like" evidence="1">
    <location>
        <begin position="15"/>
        <end position="108"/>
    </location>
</feature>